<dbReference type="SUPFAM" id="SSF101473">
    <property type="entry name" value="DhaL-like"/>
    <property type="match status" value="1"/>
</dbReference>
<dbReference type="Pfam" id="PF02734">
    <property type="entry name" value="Dak2"/>
    <property type="match status" value="1"/>
</dbReference>
<comment type="caution">
    <text evidence="4">The sequence shown here is derived from an EMBL/GenBank/DDBJ whole genome shotgun (WGS) entry which is preliminary data.</text>
</comment>
<reference evidence="4 5" key="1">
    <citation type="submission" date="2020-08" db="EMBL/GenBank/DDBJ databases">
        <title>Sequencing the genomes of 1000 actinobacteria strains.</title>
        <authorList>
            <person name="Klenk H.-P."/>
        </authorList>
    </citation>
    <scope>NUCLEOTIDE SEQUENCE [LARGE SCALE GENOMIC DNA]</scope>
    <source>
        <strain evidence="4 5">DSM 44551</strain>
    </source>
</reference>
<name>A0A7W8QL67_9ACTN</name>
<evidence type="ECO:0000256" key="2">
    <source>
        <dbReference type="ARBA" id="ARBA00022777"/>
    </source>
</evidence>
<dbReference type="InterPro" id="IPR004007">
    <property type="entry name" value="DhaL_dom"/>
</dbReference>
<dbReference type="EMBL" id="JACHDB010000001">
    <property type="protein sequence ID" value="MBB5432478.1"/>
    <property type="molecule type" value="Genomic_DNA"/>
</dbReference>
<dbReference type="GO" id="GO:0005829">
    <property type="term" value="C:cytosol"/>
    <property type="evidence" value="ECO:0007669"/>
    <property type="project" value="TreeGrafter"/>
</dbReference>
<dbReference type="GO" id="GO:0004371">
    <property type="term" value="F:glycerone kinase activity"/>
    <property type="evidence" value="ECO:0007669"/>
    <property type="project" value="InterPro"/>
</dbReference>
<evidence type="ECO:0000313" key="5">
    <source>
        <dbReference type="Proteomes" id="UP000572635"/>
    </source>
</evidence>
<dbReference type="GO" id="GO:0019563">
    <property type="term" value="P:glycerol catabolic process"/>
    <property type="evidence" value="ECO:0007669"/>
    <property type="project" value="TreeGrafter"/>
</dbReference>
<dbReference type="PANTHER" id="PTHR28629:SF4">
    <property type="entry name" value="TRIOKINASE_FMN CYCLASE"/>
    <property type="match status" value="1"/>
</dbReference>
<keyword evidence="2 4" id="KW-0418">Kinase</keyword>
<dbReference type="FunFam" id="1.25.40.340:FF:000002">
    <property type="entry name" value="Dihydroxyacetone kinase, L subunit"/>
    <property type="match status" value="1"/>
</dbReference>
<sequence>MDAFTAGQAVAWIGAAADAVAEGKERLTELDAAIGDGDHGANMDRGLGAAREAVAALDAAGPGEVLVKTGMTLISKVGGASGPLYGSFFRTTGKNLEGAEPGLAELAAALRAGLEAVQRMGAAQPGDKTMVDALSPAVTVLEQAAEKGTPLTEAARDAAGAAYDGAQATIPLQARKGRASYLGERSIGHEDPGAASAVLIFRSLAEATAD</sequence>
<dbReference type="PANTHER" id="PTHR28629">
    <property type="entry name" value="TRIOKINASE/FMN CYCLASE"/>
    <property type="match status" value="1"/>
</dbReference>
<proteinExistence type="predicted"/>
<dbReference type="InterPro" id="IPR036117">
    <property type="entry name" value="DhaL_dom_sf"/>
</dbReference>
<dbReference type="InterPro" id="IPR012737">
    <property type="entry name" value="DhaK_L_YcgS"/>
</dbReference>
<dbReference type="Gene3D" id="1.25.40.340">
    <property type="match status" value="1"/>
</dbReference>
<dbReference type="InterPro" id="IPR050861">
    <property type="entry name" value="Dihydroxyacetone_Kinase"/>
</dbReference>
<dbReference type="NCBIfam" id="TIGR02365">
    <property type="entry name" value="dha_L_ycgS"/>
    <property type="match status" value="1"/>
</dbReference>
<accession>A0A7W8QL67</accession>
<organism evidence="4 5">
    <name type="scientific">Nocardiopsis composta</name>
    <dbReference type="NCBI Taxonomy" id="157465"/>
    <lineage>
        <taxon>Bacteria</taxon>
        <taxon>Bacillati</taxon>
        <taxon>Actinomycetota</taxon>
        <taxon>Actinomycetes</taxon>
        <taxon>Streptosporangiales</taxon>
        <taxon>Nocardiopsidaceae</taxon>
        <taxon>Nocardiopsis</taxon>
    </lineage>
</organism>
<dbReference type="SMART" id="SM01120">
    <property type="entry name" value="Dak2"/>
    <property type="match status" value="1"/>
</dbReference>
<evidence type="ECO:0000256" key="1">
    <source>
        <dbReference type="ARBA" id="ARBA00022679"/>
    </source>
</evidence>
<dbReference type="Proteomes" id="UP000572635">
    <property type="component" value="Unassembled WGS sequence"/>
</dbReference>
<evidence type="ECO:0000313" key="4">
    <source>
        <dbReference type="EMBL" id="MBB5432478.1"/>
    </source>
</evidence>
<keyword evidence="1 4" id="KW-0808">Transferase</keyword>
<dbReference type="EC" id="2.7.1.-" evidence="4"/>
<dbReference type="AlphaFoldDB" id="A0A7W8QL67"/>
<evidence type="ECO:0000259" key="3">
    <source>
        <dbReference type="PROSITE" id="PS51480"/>
    </source>
</evidence>
<dbReference type="RefSeq" id="WP_184392041.1">
    <property type="nucleotide sequence ID" value="NZ_BAAAJD010000043.1"/>
</dbReference>
<keyword evidence="5" id="KW-1185">Reference proteome</keyword>
<protein>
    <submittedName>
        <fullName evidence="4">Dihydroxyacetone kinase-like protein</fullName>
        <ecNumber evidence="4">2.7.1.-</ecNumber>
    </submittedName>
</protein>
<gene>
    <name evidence="4" type="ORF">HDA36_002562</name>
</gene>
<dbReference type="PROSITE" id="PS51480">
    <property type="entry name" value="DHAL"/>
    <property type="match status" value="1"/>
</dbReference>
<feature type="domain" description="DhaL" evidence="3">
    <location>
        <begin position="7"/>
        <end position="206"/>
    </location>
</feature>